<comment type="similarity">
    <text evidence="5 11">Belongs to the purine/pyrimidine phosphoribosyltransferase family.</text>
</comment>
<dbReference type="UniPathway" id="UPA00588">
    <property type="reaction ID" value="UER00646"/>
</dbReference>
<sequence length="188" mass="19062">MSALAGPAGADGPDGHIAELVTRLVRDVPDWPTPGVVFKDISPLLADAAAFAAVVTDVARRAREAGATLVAGIEARGFVLAAPAAVAAGAGFLPVRKAGKLPGRTLRRDYALEYGTASVELQPEVVRPGQRVLLVDDVLATGGTAQAACELLTEAGAQLVGLHVLLELSFLGGRGRLGVVPVTTSAVA</sequence>
<evidence type="ECO:0000256" key="1">
    <source>
        <dbReference type="ARBA" id="ARBA00000868"/>
    </source>
</evidence>
<comment type="pathway">
    <text evidence="4 11">Purine metabolism; AMP biosynthesis via salvage pathway; AMP from adenine: step 1/1.</text>
</comment>
<dbReference type="Pfam" id="PF00156">
    <property type="entry name" value="Pribosyltran"/>
    <property type="match status" value="1"/>
</dbReference>
<keyword evidence="9 11" id="KW-0808">Transferase</keyword>
<name>A0A2S6IP20_9ACTN</name>
<gene>
    <name evidence="11" type="primary">apt</name>
    <name evidence="13" type="ORF">CLV92_10568</name>
</gene>
<keyword evidence="14" id="KW-1185">Reference proteome</keyword>
<reference evidence="13 14" key="1">
    <citation type="submission" date="2018-02" db="EMBL/GenBank/DDBJ databases">
        <title>Genomic Encyclopedia of Archaeal and Bacterial Type Strains, Phase II (KMG-II): from individual species to whole genera.</title>
        <authorList>
            <person name="Goeker M."/>
        </authorList>
    </citation>
    <scope>NUCLEOTIDE SEQUENCE [LARGE SCALE GENOMIC DNA]</scope>
    <source>
        <strain evidence="13 14">DSM 22857</strain>
    </source>
</reference>
<dbReference type="NCBIfam" id="NF002636">
    <property type="entry name" value="PRK02304.1-5"/>
    <property type="match status" value="1"/>
</dbReference>
<dbReference type="GO" id="GO:0044209">
    <property type="term" value="P:AMP salvage"/>
    <property type="evidence" value="ECO:0007669"/>
    <property type="project" value="UniProtKB-UniRule"/>
</dbReference>
<dbReference type="GO" id="GO:0002055">
    <property type="term" value="F:adenine binding"/>
    <property type="evidence" value="ECO:0007669"/>
    <property type="project" value="TreeGrafter"/>
</dbReference>
<evidence type="ECO:0000313" key="13">
    <source>
        <dbReference type="EMBL" id="PPK95969.1"/>
    </source>
</evidence>
<keyword evidence="8 11" id="KW-0328">Glycosyltransferase</keyword>
<keyword evidence="7 11" id="KW-0963">Cytoplasm</keyword>
<dbReference type="InterPro" id="IPR029057">
    <property type="entry name" value="PRTase-like"/>
</dbReference>
<comment type="subunit">
    <text evidence="11">Homodimer.</text>
</comment>
<organism evidence="13 14">
    <name type="scientific">Kineococcus xinjiangensis</name>
    <dbReference type="NCBI Taxonomy" id="512762"/>
    <lineage>
        <taxon>Bacteria</taxon>
        <taxon>Bacillati</taxon>
        <taxon>Actinomycetota</taxon>
        <taxon>Actinomycetes</taxon>
        <taxon>Kineosporiales</taxon>
        <taxon>Kineosporiaceae</taxon>
        <taxon>Kineococcus</taxon>
    </lineage>
</organism>
<comment type="catalytic activity">
    <reaction evidence="1 11">
        <text>AMP + diphosphate = 5-phospho-alpha-D-ribose 1-diphosphate + adenine</text>
        <dbReference type="Rhea" id="RHEA:16609"/>
        <dbReference type="ChEBI" id="CHEBI:16708"/>
        <dbReference type="ChEBI" id="CHEBI:33019"/>
        <dbReference type="ChEBI" id="CHEBI:58017"/>
        <dbReference type="ChEBI" id="CHEBI:456215"/>
        <dbReference type="EC" id="2.4.2.7"/>
    </reaction>
</comment>
<dbReference type="PANTHER" id="PTHR32315">
    <property type="entry name" value="ADENINE PHOSPHORIBOSYLTRANSFERASE"/>
    <property type="match status" value="1"/>
</dbReference>
<dbReference type="NCBIfam" id="NF002634">
    <property type="entry name" value="PRK02304.1-3"/>
    <property type="match status" value="1"/>
</dbReference>
<dbReference type="SUPFAM" id="SSF53271">
    <property type="entry name" value="PRTase-like"/>
    <property type="match status" value="1"/>
</dbReference>
<evidence type="ECO:0000256" key="11">
    <source>
        <dbReference type="HAMAP-Rule" id="MF_00004"/>
    </source>
</evidence>
<dbReference type="FunFam" id="3.40.50.2020:FF:000021">
    <property type="entry name" value="Adenine phosphoribosyltransferase"/>
    <property type="match status" value="1"/>
</dbReference>
<comment type="caution">
    <text evidence="13">The sequence shown here is derived from an EMBL/GenBank/DDBJ whole genome shotgun (WGS) entry which is preliminary data.</text>
</comment>
<dbReference type="EMBL" id="PTJD01000005">
    <property type="protein sequence ID" value="PPK95969.1"/>
    <property type="molecule type" value="Genomic_DNA"/>
</dbReference>
<evidence type="ECO:0000256" key="10">
    <source>
        <dbReference type="ARBA" id="ARBA00022726"/>
    </source>
</evidence>
<comment type="subcellular location">
    <subcellularLocation>
        <location evidence="3 11">Cytoplasm</location>
    </subcellularLocation>
</comment>
<evidence type="ECO:0000259" key="12">
    <source>
        <dbReference type="Pfam" id="PF00156"/>
    </source>
</evidence>
<dbReference type="GO" id="GO:0005737">
    <property type="term" value="C:cytoplasm"/>
    <property type="evidence" value="ECO:0007669"/>
    <property type="project" value="UniProtKB-SubCell"/>
</dbReference>
<dbReference type="Gene3D" id="3.40.50.2020">
    <property type="match status" value="1"/>
</dbReference>
<dbReference type="GO" id="GO:0016208">
    <property type="term" value="F:AMP binding"/>
    <property type="evidence" value="ECO:0007669"/>
    <property type="project" value="TreeGrafter"/>
</dbReference>
<dbReference type="AlphaFoldDB" id="A0A2S6IP20"/>
<dbReference type="HAMAP" id="MF_00004">
    <property type="entry name" value="Aden_phosphoribosyltr"/>
    <property type="match status" value="1"/>
</dbReference>
<dbReference type="InterPro" id="IPR000836">
    <property type="entry name" value="PRTase_dom"/>
</dbReference>
<proteinExistence type="inferred from homology"/>
<keyword evidence="10 11" id="KW-0660">Purine salvage</keyword>
<evidence type="ECO:0000256" key="3">
    <source>
        <dbReference type="ARBA" id="ARBA00004496"/>
    </source>
</evidence>
<protein>
    <recommendedName>
        <fullName evidence="6 11">Adenine phosphoribosyltransferase</fullName>
        <shortName evidence="11">APRT</shortName>
        <ecNumber evidence="6 11">2.4.2.7</ecNumber>
    </recommendedName>
</protein>
<evidence type="ECO:0000256" key="5">
    <source>
        <dbReference type="ARBA" id="ARBA00008391"/>
    </source>
</evidence>
<accession>A0A2S6IP20</accession>
<evidence type="ECO:0000256" key="4">
    <source>
        <dbReference type="ARBA" id="ARBA00004659"/>
    </source>
</evidence>
<dbReference type="GO" id="GO:0006168">
    <property type="term" value="P:adenine salvage"/>
    <property type="evidence" value="ECO:0007669"/>
    <property type="project" value="InterPro"/>
</dbReference>
<evidence type="ECO:0000256" key="9">
    <source>
        <dbReference type="ARBA" id="ARBA00022679"/>
    </source>
</evidence>
<dbReference type="EC" id="2.4.2.7" evidence="6 11"/>
<dbReference type="GO" id="GO:0006166">
    <property type="term" value="P:purine ribonucleoside salvage"/>
    <property type="evidence" value="ECO:0007669"/>
    <property type="project" value="UniProtKB-KW"/>
</dbReference>
<dbReference type="Proteomes" id="UP000239485">
    <property type="component" value="Unassembled WGS sequence"/>
</dbReference>
<dbReference type="InterPro" id="IPR050054">
    <property type="entry name" value="UPRTase/APRTase"/>
</dbReference>
<evidence type="ECO:0000256" key="8">
    <source>
        <dbReference type="ARBA" id="ARBA00022676"/>
    </source>
</evidence>
<evidence type="ECO:0000256" key="6">
    <source>
        <dbReference type="ARBA" id="ARBA00011893"/>
    </source>
</evidence>
<comment type="function">
    <text evidence="2 11">Catalyzes a salvage reaction resulting in the formation of AMP, that is energically less costly than de novo synthesis.</text>
</comment>
<dbReference type="PANTHER" id="PTHR32315:SF3">
    <property type="entry name" value="ADENINE PHOSPHORIBOSYLTRANSFERASE"/>
    <property type="match status" value="1"/>
</dbReference>
<dbReference type="GO" id="GO:0003999">
    <property type="term" value="F:adenine phosphoribosyltransferase activity"/>
    <property type="evidence" value="ECO:0007669"/>
    <property type="project" value="UniProtKB-UniRule"/>
</dbReference>
<dbReference type="InterPro" id="IPR005764">
    <property type="entry name" value="Ade_phspho_trans"/>
</dbReference>
<feature type="domain" description="Phosphoribosyltransferase" evidence="12">
    <location>
        <begin position="47"/>
        <end position="166"/>
    </location>
</feature>
<evidence type="ECO:0000256" key="7">
    <source>
        <dbReference type="ARBA" id="ARBA00022490"/>
    </source>
</evidence>
<evidence type="ECO:0000313" key="14">
    <source>
        <dbReference type="Proteomes" id="UP000239485"/>
    </source>
</evidence>
<evidence type="ECO:0000256" key="2">
    <source>
        <dbReference type="ARBA" id="ARBA00003968"/>
    </source>
</evidence>
<dbReference type="CDD" id="cd06223">
    <property type="entry name" value="PRTases_typeI"/>
    <property type="match status" value="1"/>
</dbReference>